<dbReference type="InterPro" id="IPR011016">
    <property type="entry name" value="Znf_RING-CH"/>
</dbReference>
<feature type="transmembrane region" description="Helical" evidence="5">
    <location>
        <begin position="731"/>
        <end position="748"/>
    </location>
</feature>
<dbReference type="InterPro" id="IPR013083">
    <property type="entry name" value="Znf_RING/FYVE/PHD"/>
</dbReference>
<dbReference type="PANTHER" id="PTHR13145:SF2">
    <property type="entry name" value="RING-CH-TYPE DOMAIN-CONTAINING PROTEIN"/>
    <property type="match status" value="1"/>
</dbReference>
<feature type="transmembrane region" description="Helical" evidence="5">
    <location>
        <begin position="793"/>
        <end position="812"/>
    </location>
</feature>
<feature type="transmembrane region" description="Helical" evidence="5">
    <location>
        <begin position="701"/>
        <end position="725"/>
    </location>
</feature>
<evidence type="ECO:0000256" key="2">
    <source>
        <dbReference type="ARBA" id="ARBA00022771"/>
    </source>
</evidence>
<dbReference type="Gene3D" id="3.30.40.10">
    <property type="entry name" value="Zinc/RING finger domain, C3HC4 (zinc finger)"/>
    <property type="match status" value="1"/>
</dbReference>
<dbReference type="SMART" id="SM00744">
    <property type="entry name" value="RINGv"/>
    <property type="match status" value="1"/>
</dbReference>
<reference evidence="7" key="1">
    <citation type="submission" date="2018-04" db="EMBL/GenBank/DDBJ databases">
        <title>WGS assembly of Panicum hallii.</title>
        <authorList>
            <person name="Lovell J."/>
            <person name="Jenkins J."/>
            <person name="Lowry D."/>
            <person name="Mamidi S."/>
            <person name="Sreedasyam A."/>
            <person name="Weng X."/>
            <person name="Barry K."/>
            <person name="Bonette J."/>
            <person name="Campitelli B."/>
            <person name="Daum C."/>
            <person name="Gordon S."/>
            <person name="Gould B."/>
            <person name="Lipzen A."/>
            <person name="Macqueen A."/>
            <person name="Palacio-Mejia J."/>
            <person name="Plott C."/>
            <person name="Shakirov E."/>
            <person name="Shu S."/>
            <person name="Yoshinaga Y."/>
            <person name="Zane M."/>
            <person name="Rokhsar D."/>
            <person name="Grimwood J."/>
            <person name="Schmutz J."/>
            <person name="Juenger T."/>
        </authorList>
    </citation>
    <scope>NUCLEOTIDE SEQUENCE [LARGE SCALE GENOMIC DNA]</scope>
    <source>
        <strain evidence="7">FIL2</strain>
    </source>
</reference>
<keyword evidence="5" id="KW-0472">Membrane</keyword>
<feature type="transmembrane region" description="Helical" evidence="5">
    <location>
        <begin position="651"/>
        <end position="672"/>
    </location>
</feature>
<dbReference type="InterPro" id="IPR056521">
    <property type="entry name" value="MARCHF6-like_C"/>
</dbReference>
<evidence type="ECO:0000256" key="4">
    <source>
        <dbReference type="SAM" id="MobiDB-lite"/>
    </source>
</evidence>
<feature type="transmembrane region" description="Helical" evidence="5">
    <location>
        <begin position="354"/>
        <end position="379"/>
    </location>
</feature>
<dbReference type="GO" id="GO:0008270">
    <property type="term" value="F:zinc ion binding"/>
    <property type="evidence" value="ECO:0007669"/>
    <property type="project" value="UniProtKB-KW"/>
</dbReference>
<proteinExistence type="predicted"/>
<keyword evidence="1" id="KW-0479">Metal-binding</keyword>
<dbReference type="GO" id="GO:0005789">
    <property type="term" value="C:endoplasmic reticulum membrane"/>
    <property type="evidence" value="ECO:0007669"/>
    <property type="project" value="TreeGrafter"/>
</dbReference>
<dbReference type="Proteomes" id="UP000243499">
    <property type="component" value="Chromosome 6"/>
</dbReference>
<dbReference type="GO" id="GO:0036503">
    <property type="term" value="P:ERAD pathway"/>
    <property type="evidence" value="ECO:0007669"/>
    <property type="project" value="TreeGrafter"/>
</dbReference>
<dbReference type="PROSITE" id="PS51292">
    <property type="entry name" value="ZF_RING_CH"/>
    <property type="match status" value="1"/>
</dbReference>
<feature type="region of interest" description="Disordered" evidence="4">
    <location>
        <begin position="574"/>
        <end position="595"/>
    </location>
</feature>
<evidence type="ECO:0000256" key="3">
    <source>
        <dbReference type="ARBA" id="ARBA00022833"/>
    </source>
</evidence>
<keyword evidence="5" id="KW-0812">Transmembrane</keyword>
<name>A0A2S3I025_9POAL</name>
<keyword evidence="3" id="KW-0862">Zinc</keyword>
<sequence length="879" mass="97576">MADAAAMPPRPPGPGEEVEDEEEDACRICHLPAEADRPLRHPCACRGSIRFVHDDCLLRWLATRRGSSASRCEVCKRAISIAPVYAANAPARLPLPEFMLGLANKLMAWTLLLLSLLFAVCVWEFLMPLTTLWVWRLALSRTLAQVRRLLSLRATAFSRPYALRFMPSPDTVLACVSVRRAFLRELPHLRQLNAPARIATDALAPVAQWVARVEAHLQNRFGGLDTLQLLALHTVEASLMVVIGDVAFALLLGFLPFSLGRIVLCCFSFATVDVALSYTSTASVLLVGYGFILMVVLLFIGLHAFQQYSRGERLTITIYFDVLTNWVCWPFSPLRMLPSIHGVLDRTCSFLQHFFWGIISVANVSLNLAAILVICPLIFGWLLDICTSELFGVNIPQKLQLLFASSFASNALHWLIGCICLKLHYSLSSLLCPVLRLGVSAPFVDTTGGQIKIGEPFCNFYFKILLGLFLSVIYVAMLILVPVEIAFHLAPTVFPLDITYFDPPTQGTVFWQATRNYVELLSGVLLLKFLVCNALKYLEPGALVQKALRNWFATTEQALGLTGLLIAQPDGSGESELGNSGIPKDQHNRPAEAKDKRRSAAVRMVLLVVLAWLTSLIFNAALLVVPVLVGRALLFAIPQLPVAGALKSNDLFAFAVGFCILSTIFAASRDAFAYAKSGRTRLLISIICNWGTTALKSSPLLFLWVVTIPFLIGLLVDCLLISPFVENEVPVLDVFCTWFLGLQLLKFWTKLVHLTRVAPFLAYVIDQRWDRKLTQAREDGFSGLRAMWVLRDILMPIIVKLLSALCVPYVLAKGVSPVFGYSATVNSAVLRFAWLGSLAMCVLCYIAKLLCRLVVRLHDSIRDERYLVGQRLQNYTDNM</sequence>
<feature type="compositionally biased region" description="Basic and acidic residues" evidence="4">
    <location>
        <begin position="584"/>
        <end position="595"/>
    </location>
</feature>
<dbReference type="SUPFAM" id="SSF57850">
    <property type="entry name" value="RING/U-box"/>
    <property type="match status" value="1"/>
</dbReference>
<dbReference type="AlphaFoldDB" id="A0A2S3I025"/>
<keyword evidence="5" id="KW-1133">Transmembrane helix</keyword>
<evidence type="ECO:0000259" key="6">
    <source>
        <dbReference type="PROSITE" id="PS51292"/>
    </source>
</evidence>
<accession>A0A2S3I025</accession>
<dbReference type="CDD" id="cd16702">
    <property type="entry name" value="RING_CH-C4HC3_MARCH6"/>
    <property type="match status" value="1"/>
</dbReference>
<feature type="transmembrane region" description="Helical" evidence="5">
    <location>
        <begin position="286"/>
        <end position="305"/>
    </location>
</feature>
<dbReference type="Gramene" id="PAN33160">
    <property type="protein sequence ID" value="PAN33160"/>
    <property type="gene ID" value="PAHAL_6G000200"/>
</dbReference>
<evidence type="ECO:0000256" key="5">
    <source>
        <dbReference type="SAM" id="Phobius"/>
    </source>
</evidence>
<evidence type="ECO:0000313" key="7">
    <source>
        <dbReference type="EMBL" id="PAN33160.1"/>
    </source>
</evidence>
<dbReference type="EMBL" id="CM008051">
    <property type="protein sequence ID" value="PAN33160.1"/>
    <property type="molecule type" value="Genomic_DNA"/>
</dbReference>
<dbReference type="PANTHER" id="PTHR13145">
    <property type="entry name" value="SSM4 PROTEIN"/>
    <property type="match status" value="1"/>
</dbReference>
<keyword evidence="2" id="KW-0863">Zinc-finger</keyword>
<feature type="transmembrane region" description="Helical" evidence="5">
    <location>
        <begin position="832"/>
        <end position="855"/>
    </location>
</feature>
<dbReference type="Pfam" id="PF23113">
    <property type="entry name" value="MARCHF6_C"/>
    <property type="match status" value="1"/>
</dbReference>
<feature type="transmembrane region" description="Helical" evidence="5">
    <location>
        <begin position="460"/>
        <end position="481"/>
    </location>
</feature>
<protein>
    <recommendedName>
        <fullName evidence="6">RING-CH-type domain-containing protein</fullName>
    </recommendedName>
</protein>
<feature type="transmembrane region" description="Helical" evidence="5">
    <location>
        <begin position="106"/>
        <end position="126"/>
    </location>
</feature>
<dbReference type="Pfam" id="PF12906">
    <property type="entry name" value="RINGv"/>
    <property type="match status" value="1"/>
</dbReference>
<gene>
    <name evidence="7" type="ORF">PAHAL_6G000200</name>
</gene>
<feature type="transmembrane region" description="Helical" evidence="5">
    <location>
        <begin position="604"/>
        <end position="631"/>
    </location>
</feature>
<feature type="domain" description="RING-CH-type" evidence="6">
    <location>
        <begin position="18"/>
        <end position="82"/>
    </location>
</feature>
<evidence type="ECO:0000256" key="1">
    <source>
        <dbReference type="ARBA" id="ARBA00022723"/>
    </source>
</evidence>
<organism evidence="7">
    <name type="scientific">Panicum hallii</name>
    <dbReference type="NCBI Taxonomy" id="206008"/>
    <lineage>
        <taxon>Eukaryota</taxon>
        <taxon>Viridiplantae</taxon>
        <taxon>Streptophyta</taxon>
        <taxon>Embryophyta</taxon>
        <taxon>Tracheophyta</taxon>
        <taxon>Spermatophyta</taxon>
        <taxon>Magnoliopsida</taxon>
        <taxon>Liliopsida</taxon>
        <taxon>Poales</taxon>
        <taxon>Poaceae</taxon>
        <taxon>PACMAD clade</taxon>
        <taxon>Panicoideae</taxon>
        <taxon>Panicodae</taxon>
        <taxon>Paniceae</taxon>
        <taxon>Panicinae</taxon>
        <taxon>Panicum</taxon>
        <taxon>Panicum sect. Panicum</taxon>
    </lineage>
</organism>